<dbReference type="HOGENOM" id="CLU_051806_4_2_0"/>
<keyword evidence="1" id="KW-0812">Transmembrane</keyword>
<dbReference type="KEGG" id="cag:Cagg_2276"/>
<evidence type="ECO:0000256" key="1">
    <source>
        <dbReference type="SAM" id="Phobius"/>
    </source>
</evidence>
<feature type="transmembrane region" description="Helical" evidence="1">
    <location>
        <begin position="21"/>
        <end position="47"/>
    </location>
</feature>
<feature type="transmembrane region" description="Helical" evidence="1">
    <location>
        <begin position="213"/>
        <end position="231"/>
    </location>
</feature>
<feature type="transmembrane region" description="Helical" evidence="1">
    <location>
        <begin position="252"/>
        <end position="269"/>
    </location>
</feature>
<keyword evidence="1" id="KW-1133">Transmembrane helix</keyword>
<reference evidence="3" key="1">
    <citation type="submission" date="2008-12" db="EMBL/GenBank/DDBJ databases">
        <title>Complete sequence of Chloroflexus aggregans DSM 9485.</title>
        <authorList>
            <consortium name="US DOE Joint Genome Institute"/>
            <person name="Lucas S."/>
            <person name="Copeland A."/>
            <person name="Lapidus A."/>
            <person name="Glavina del Rio T."/>
            <person name="Dalin E."/>
            <person name="Tice H."/>
            <person name="Pitluck S."/>
            <person name="Foster B."/>
            <person name="Larimer F."/>
            <person name="Land M."/>
            <person name="Hauser L."/>
            <person name="Kyrpides N."/>
            <person name="Mikhailova N."/>
            <person name="Bryant D."/>
            <person name="Richardson P."/>
        </authorList>
    </citation>
    <scope>NUCLEOTIDE SEQUENCE</scope>
    <source>
        <strain evidence="3">DSM 9485</strain>
    </source>
</reference>
<protein>
    <submittedName>
        <fullName evidence="3">Abortive infection protein</fullName>
    </submittedName>
</protein>
<dbReference type="InterPro" id="IPR003675">
    <property type="entry name" value="Rce1/LyrA-like_dom"/>
</dbReference>
<dbReference type="OrthoDB" id="324900at2"/>
<dbReference type="Pfam" id="PF02517">
    <property type="entry name" value="Rce1-like"/>
    <property type="match status" value="1"/>
</dbReference>
<sequence length="325" mass="35371">MIPAWFTHNRLYDLARSGRRLTPWWGVIIIGILIALLSQVLSLPVIIAEVLLTGGVLEADKVGVSPVVSGVWLSLLLTVSFGALILLTWLWIRFYEGRGITSVGLVDPQRGLFLYGRGMLIGLTIFSTIVGILAPFGFIAVEVGDPAHVGMAALGGVLLMLIPGWLIQGAAEEVLTRGWMLPTLAVRYRPWVGVLISSLFFAVMHGLNPNLSFLALLNLFLYGMFAALYALREESLWGICAFHSIWNWAQGNLFGLAVSGQTVSGGMLFNLMETGPDWLTGGTFGPEGGLATTIVLVISMAIIWWWPTVDTRPKVPEPISVKRQG</sequence>
<evidence type="ECO:0000313" key="4">
    <source>
        <dbReference type="Proteomes" id="UP000002508"/>
    </source>
</evidence>
<dbReference type="AlphaFoldDB" id="B8GD89"/>
<dbReference type="Proteomes" id="UP000002508">
    <property type="component" value="Chromosome"/>
</dbReference>
<dbReference type="eggNOG" id="COG1266">
    <property type="taxonomic scope" value="Bacteria"/>
</dbReference>
<dbReference type="PANTHER" id="PTHR39430:SF1">
    <property type="entry name" value="PROTEASE"/>
    <property type="match status" value="1"/>
</dbReference>
<feature type="domain" description="CAAX prenyl protease 2/Lysostaphin resistance protein A-like" evidence="2">
    <location>
        <begin position="157"/>
        <end position="248"/>
    </location>
</feature>
<accession>B8GD89</accession>
<dbReference type="STRING" id="326427.Cagg_2276"/>
<dbReference type="PANTHER" id="PTHR39430">
    <property type="entry name" value="MEMBRANE-ASSOCIATED PROTEASE-RELATED"/>
    <property type="match status" value="1"/>
</dbReference>
<organism evidence="3 4">
    <name type="scientific">Chloroflexus aggregans (strain MD-66 / DSM 9485)</name>
    <dbReference type="NCBI Taxonomy" id="326427"/>
    <lineage>
        <taxon>Bacteria</taxon>
        <taxon>Bacillati</taxon>
        <taxon>Chloroflexota</taxon>
        <taxon>Chloroflexia</taxon>
        <taxon>Chloroflexales</taxon>
        <taxon>Chloroflexineae</taxon>
        <taxon>Chloroflexaceae</taxon>
        <taxon>Chloroflexus</taxon>
    </lineage>
</organism>
<evidence type="ECO:0000313" key="3">
    <source>
        <dbReference type="EMBL" id="ACL25156.1"/>
    </source>
</evidence>
<dbReference type="GO" id="GO:0004175">
    <property type="term" value="F:endopeptidase activity"/>
    <property type="evidence" value="ECO:0007669"/>
    <property type="project" value="UniProtKB-ARBA"/>
</dbReference>
<keyword evidence="1" id="KW-0472">Membrane</keyword>
<dbReference type="EMBL" id="CP001337">
    <property type="protein sequence ID" value="ACL25156.1"/>
    <property type="molecule type" value="Genomic_DNA"/>
</dbReference>
<feature type="transmembrane region" description="Helical" evidence="1">
    <location>
        <begin position="147"/>
        <end position="167"/>
    </location>
</feature>
<keyword evidence="4" id="KW-1185">Reference proteome</keyword>
<dbReference type="RefSeq" id="WP_015941014.1">
    <property type="nucleotide sequence ID" value="NC_011831.1"/>
</dbReference>
<feature type="transmembrane region" description="Helical" evidence="1">
    <location>
        <begin position="188"/>
        <end position="207"/>
    </location>
</feature>
<gene>
    <name evidence="3" type="ordered locus">Cagg_2276</name>
</gene>
<feature type="transmembrane region" description="Helical" evidence="1">
    <location>
        <begin position="289"/>
        <end position="306"/>
    </location>
</feature>
<dbReference type="GO" id="GO:0080120">
    <property type="term" value="P:CAAX-box protein maturation"/>
    <property type="evidence" value="ECO:0007669"/>
    <property type="project" value="UniProtKB-ARBA"/>
</dbReference>
<feature type="transmembrane region" description="Helical" evidence="1">
    <location>
        <begin position="67"/>
        <end position="92"/>
    </location>
</feature>
<proteinExistence type="predicted"/>
<evidence type="ECO:0000259" key="2">
    <source>
        <dbReference type="Pfam" id="PF02517"/>
    </source>
</evidence>
<feature type="transmembrane region" description="Helical" evidence="1">
    <location>
        <begin position="120"/>
        <end position="141"/>
    </location>
</feature>
<name>B8GD89_CHLAD</name>